<dbReference type="Gene3D" id="3.90.400.10">
    <property type="entry name" value="Oligo-1,6-glucosidase, Domain 2"/>
    <property type="match status" value="1"/>
</dbReference>
<protein>
    <submittedName>
        <fullName evidence="3">Oligo-1,6-glucosidase</fullName>
        <ecNumber evidence="3">3.2.1.10</ecNumber>
    </submittedName>
</protein>
<comment type="caution">
    <text evidence="3">The sequence shown here is derived from an EMBL/GenBank/DDBJ whole genome shotgun (WGS) entry which is preliminary data.</text>
</comment>
<accession>A0A644XT93</accession>
<feature type="domain" description="Glycosyl hydrolase family 13 catalytic" evidence="2">
    <location>
        <begin position="27"/>
        <end position="446"/>
    </location>
</feature>
<dbReference type="EC" id="3.2.1.10" evidence="3"/>
<keyword evidence="3" id="KW-0326">Glycosidase</keyword>
<organism evidence="3">
    <name type="scientific">bioreactor metagenome</name>
    <dbReference type="NCBI Taxonomy" id="1076179"/>
    <lineage>
        <taxon>unclassified sequences</taxon>
        <taxon>metagenomes</taxon>
        <taxon>ecological metagenomes</taxon>
    </lineage>
</organism>
<dbReference type="PANTHER" id="PTHR10357">
    <property type="entry name" value="ALPHA-AMYLASE FAMILY MEMBER"/>
    <property type="match status" value="1"/>
</dbReference>
<dbReference type="AlphaFoldDB" id="A0A644XT93"/>
<evidence type="ECO:0000259" key="2">
    <source>
        <dbReference type="SMART" id="SM00642"/>
    </source>
</evidence>
<dbReference type="SMART" id="SM00642">
    <property type="entry name" value="Aamy"/>
    <property type="match status" value="1"/>
</dbReference>
<feature type="compositionally biased region" description="Polar residues" evidence="1">
    <location>
        <begin position="555"/>
        <end position="579"/>
    </location>
</feature>
<dbReference type="EMBL" id="VSSQ01002810">
    <property type="protein sequence ID" value="MPM17513.1"/>
    <property type="molecule type" value="Genomic_DNA"/>
</dbReference>
<dbReference type="GO" id="GO:0009313">
    <property type="term" value="P:oligosaccharide catabolic process"/>
    <property type="evidence" value="ECO:0007669"/>
    <property type="project" value="TreeGrafter"/>
</dbReference>
<dbReference type="InterPro" id="IPR006047">
    <property type="entry name" value="GH13_cat_dom"/>
</dbReference>
<dbReference type="PANTHER" id="PTHR10357:SF179">
    <property type="entry name" value="NEUTRAL AND BASIC AMINO ACID TRANSPORT PROTEIN RBAT"/>
    <property type="match status" value="1"/>
</dbReference>
<keyword evidence="3" id="KW-0378">Hydrolase</keyword>
<dbReference type="Pfam" id="PF00128">
    <property type="entry name" value="Alpha-amylase"/>
    <property type="match status" value="2"/>
</dbReference>
<feature type="region of interest" description="Disordered" evidence="1">
    <location>
        <begin position="555"/>
        <end position="596"/>
    </location>
</feature>
<sequence>MTELREQTPDRRGATDPDWWRGAVVYQVYPRSYADGDGDGQGDLAGILARLDHLVTLGVDALWISPWYPSPLYDGGYDVADYCDIDPRYGTLAEADELIARAHDWGLRIIIDLVPNHCSIDHPLFRAALAAGPGSAERELFIFRDGSGPGGDRPPNNWPAHFGGPAWERVVGPDGVPEQWYLHLFTPEQPDWNWTHPAVADLFDGVLRFWFDRGVDGFRIDVADSCAKDMTLPDLPAGAGDGGYGEGKYPGHPYFDRPELEAIHRRWRAVADEYADTPQGPRVLVSEAYLGPTRRLAAYTTEGRLHMTFNFDALLTEWSYASQRAMIEATLAGYDAVGAPATWVLGNHDQPRVASRYGRAVTGAPFSAGTGLGPRAARGQTAGADLELGRRRARAAALLELALPGGAYVYQGDELGLEEVDLPVEVLQDPIWKRSGHTEKGRDGCRVPLPWSGDRPPYGFSPADATADPWLPQPDWADRTVAAQAADPGSFLTLYRHALAIRHDHPALGAGTLRWADDVPDGVLAFDREPDFSCWVNFGDEPVTLPAGATVLLTSEPSPTGSTVAGPTGSAASGPTGSTVADPIGSEPAGPGGTIHALGTDHAVWFTR</sequence>
<evidence type="ECO:0000313" key="3">
    <source>
        <dbReference type="EMBL" id="MPM17513.1"/>
    </source>
</evidence>
<dbReference type="GO" id="GO:0004574">
    <property type="term" value="F:oligo-1,6-glucosidase activity"/>
    <property type="evidence" value="ECO:0007669"/>
    <property type="project" value="UniProtKB-EC"/>
</dbReference>
<dbReference type="Gene3D" id="3.20.20.80">
    <property type="entry name" value="Glycosidases"/>
    <property type="match status" value="1"/>
</dbReference>
<dbReference type="SUPFAM" id="SSF51445">
    <property type="entry name" value="(Trans)glycosidases"/>
    <property type="match status" value="1"/>
</dbReference>
<name>A0A644XT93_9ZZZZ</name>
<dbReference type="CDD" id="cd11332">
    <property type="entry name" value="AmyAc_OligoGlu_TS"/>
    <property type="match status" value="1"/>
</dbReference>
<gene>
    <name evidence="3" type="primary">malL_5</name>
    <name evidence="3" type="ORF">SDC9_63908</name>
</gene>
<dbReference type="InterPro" id="IPR017853">
    <property type="entry name" value="GH"/>
</dbReference>
<dbReference type="InterPro" id="IPR045857">
    <property type="entry name" value="O16G_dom_2"/>
</dbReference>
<proteinExistence type="predicted"/>
<reference evidence="3" key="1">
    <citation type="submission" date="2019-08" db="EMBL/GenBank/DDBJ databases">
        <authorList>
            <person name="Kucharzyk K."/>
            <person name="Murdoch R.W."/>
            <person name="Higgins S."/>
            <person name="Loffler F."/>
        </authorList>
    </citation>
    <scope>NUCLEOTIDE SEQUENCE</scope>
</reference>
<dbReference type="GO" id="GO:0004556">
    <property type="term" value="F:alpha-amylase activity"/>
    <property type="evidence" value="ECO:0007669"/>
    <property type="project" value="TreeGrafter"/>
</dbReference>
<evidence type="ECO:0000256" key="1">
    <source>
        <dbReference type="SAM" id="MobiDB-lite"/>
    </source>
</evidence>